<evidence type="ECO:0000313" key="1">
    <source>
        <dbReference type="EMBL" id="MFD1032820.1"/>
    </source>
</evidence>
<reference evidence="2" key="1">
    <citation type="journal article" date="2019" name="Int. J. Syst. Evol. Microbiol.">
        <title>The Global Catalogue of Microorganisms (GCM) 10K type strain sequencing project: providing services to taxonomists for standard genome sequencing and annotation.</title>
        <authorList>
            <consortium name="The Broad Institute Genomics Platform"/>
            <consortium name="The Broad Institute Genome Sequencing Center for Infectious Disease"/>
            <person name="Wu L."/>
            <person name="Ma J."/>
        </authorList>
    </citation>
    <scope>NUCLEOTIDE SEQUENCE [LARGE SCALE GENOMIC DNA]</scope>
    <source>
        <strain evidence="2">CCUG 56756</strain>
    </source>
</reference>
<comment type="caution">
    <text evidence="1">The sequence shown here is derived from an EMBL/GenBank/DDBJ whole genome shotgun (WGS) entry which is preliminary data.</text>
</comment>
<name>A0ABW3LDX7_9BACL</name>
<gene>
    <name evidence="1" type="ORF">ACFQ1X_15385</name>
</gene>
<accession>A0ABW3LDX7</accession>
<organism evidence="1 2">
    <name type="scientific">Metaplanococcus flavidus</name>
    <dbReference type="NCBI Taxonomy" id="569883"/>
    <lineage>
        <taxon>Bacteria</taxon>
        <taxon>Bacillati</taxon>
        <taxon>Bacillota</taxon>
        <taxon>Bacilli</taxon>
        <taxon>Bacillales</taxon>
        <taxon>Caryophanaceae</taxon>
        <taxon>Metaplanococcus</taxon>
    </lineage>
</organism>
<feature type="non-terminal residue" evidence="1">
    <location>
        <position position="1"/>
    </location>
</feature>
<dbReference type="EMBL" id="JBHTKI010000026">
    <property type="protein sequence ID" value="MFD1032820.1"/>
    <property type="molecule type" value="Genomic_DNA"/>
</dbReference>
<proteinExistence type="predicted"/>
<dbReference type="Proteomes" id="UP001597109">
    <property type="component" value="Unassembled WGS sequence"/>
</dbReference>
<keyword evidence="2" id="KW-1185">Reference proteome</keyword>
<evidence type="ECO:0000313" key="2">
    <source>
        <dbReference type="Proteomes" id="UP001597109"/>
    </source>
</evidence>
<sequence length="31" mass="3541">RNNIPRKSLDYRTPLEAFLSHLNGVDLSSLN</sequence>
<protein>
    <submittedName>
        <fullName evidence="1">IS30 family transposase</fullName>
    </submittedName>
</protein>